<reference evidence="6 7" key="2">
    <citation type="submission" date="2016-08" db="EMBL/GenBank/DDBJ databases">
        <title>Pervasive Adenine N6-methylation of Active Genes in Fungi.</title>
        <authorList>
            <consortium name="DOE Joint Genome Institute"/>
            <person name="Mondo S.J."/>
            <person name="Dannebaum R.O."/>
            <person name="Kuo R.C."/>
            <person name="Labutti K."/>
            <person name="Haridas S."/>
            <person name="Kuo A."/>
            <person name="Salamov A."/>
            <person name="Ahrendt S.R."/>
            <person name="Lipzen A."/>
            <person name="Sullivan W."/>
            <person name="Andreopoulos W.B."/>
            <person name="Clum A."/>
            <person name="Lindquist E."/>
            <person name="Daum C."/>
            <person name="Ramamoorthy G.K."/>
            <person name="Gryganskyi A."/>
            <person name="Culley D."/>
            <person name="Magnuson J.K."/>
            <person name="James T.Y."/>
            <person name="O'Malley M.A."/>
            <person name="Stajich J.E."/>
            <person name="Spatafora J.W."/>
            <person name="Visel A."/>
            <person name="Grigoriev I.V."/>
        </authorList>
    </citation>
    <scope>NUCLEOTIDE SEQUENCE [LARGE SCALE GENOMIC DNA]</scope>
    <source>
        <strain evidence="6 7">S4</strain>
    </source>
</reference>
<dbReference type="InterPro" id="IPR006059">
    <property type="entry name" value="SBP"/>
</dbReference>
<keyword evidence="7" id="KW-1185">Reference proteome</keyword>
<dbReference type="OrthoDB" id="2021138at2759"/>
<dbReference type="PANTHER" id="PTHR43649">
    <property type="entry name" value="ARABINOSE-BINDING PROTEIN-RELATED"/>
    <property type="match status" value="1"/>
</dbReference>
<feature type="transmembrane region" description="Helical" evidence="5">
    <location>
        <begin position="424"/>
        <end position="447"/>
    </location>
</feature>
<protein>
    <submittedName>
        <fullName evidence="6">Periplasmic binding protein-like II</fullName>
    </submittedName>
</protein>
<dbReference type="STRING" id="1754192.A0A1Y1XGW0"/>
<evidence type="ECO:0000256" key="1">
    <source>
        <dbReference type="ARBA" id="ARBA00004196"/>
    </source>
</evidence>
<evidence type="ECO:0000256" key="2">
    <source>
        <dbReference type="ARBA" id="ARBA00022448"/>
    </source>
</evidence>
<comment type="caution">
    <text evidence="6">The sequence shown here is derived from an EMBL/GenBank/DDBJ whole genome shotgun (WGS) entry which is preliminary data.</text>
</comment>
<sequence>MNLTYITIYIIVFLKICVINAININAITFTYTSKVNVFTPLIDGFNKYAKENDLDINLKLVMLTPENSTSSLVDYSVFMDTLLKKRSTKYDLYFFNSAYIDSYSAHLLNLNDYLPKEFINMYDPGIIKLCTYKDKLPGLPVNVDMSALYSNTMLLKNYGREIPKTWDELLDTAKYILEEERKLNNTDLIGYNGLFDDGEDGILTMFEFIHSFRDSNNSTFPDLDSERTREALKTMKKIKDEISTDMMFSSSVDNSFGLFYSGKAIFLKLYYMEHLPIYAASAIPGWKEGVSGSIAGGTNVGVSLYISDKRKEAAITALKYITSKEVQTEYIAKKNLISGISSIYDDEELCKKADCDVVKYSIPFSSVGFGTSYYSDNVYFAKLRKHIYNYMYNNVDLSVTMKKLIDITKIYYFSVSTENTSVGLILFILYIVFAVIMLSSIAFLFITKYTSGFRFLPKEFFIFSVVGSVLIMNSILTLYGEASVVKCHLAVFYLSFGYALSVVPSLYKLVINFPKKNKISYWVKHHKYIFLSAILFIYLIMNVLLFIDPFVVSTVIVEEGENYQKCVGTTPFCLMVLILMPIVDCAILLVMSFLIFIEWNIKKTRRDMRYLIGLVVVDLLNLIIFFSINYLTLKSYIAYYVVTICNYFSLAISNYIFVYAVRIPRAFIGEEDQESVDSIMKGFHNNKEKDRFGGATNKSGYLNDIASTRTNITQASGKSGKSNTTKQTDTTNKSSTQLSNKMSNKILAFHYKETIE</sequence>
<feature type="transmembrane region" description="Helical" evidence="5">
    <location>
        <begin position="459"/>
        <end position="478"/>
    </location>
</feature>
<organism evidence="6 7">
    <name type="scientific">Anaeromyces robustus</name>
    <dbReference type="NCBI Taxonomy" id="1754192"/>
    <lineage>
        <taxon>Eukaryota</taxon>
        <taxon>Fungi</taxon>
        <taxon>Fungi incertae sedis</taxon>
        <taxon>Chytridiomycota</taxon>
        <taxon>Chytridiomycota incertae sedis</taxon>
        <taxon>Neocallimastigomycetes</taxon>
        <taxon>Neocallimastigales</taxon>
        <taxon>Neocallimastigaceae</taxon>
        <taxon>Anaeromyces</taxon>
    </lineage>
</organism>
<evidence type="ECO:0000256" key="5">
    <source>
        <dbReference type="SAM" id="Phobius"/>
    </source>
</evidence>
<evidence type="ECO:0000256" key="3">
    <source>
        <dbReference type="ARBA" id="ARBA00022729"/>
    </source>
</evidence>
<dbReference type="PANTHER" id="PTHR43649:SF31">
    <property type="entry name" value="SN-GLYCEROL-3-PHOSPHATE-BINDING PERIPLASMIC PROTEIN UGPB"/>
    <property type="match status" value="1"/>
</dbReference>
<dbReference type="SUPFAM" id="SSF53850">
    <property type="entry name" value="Periplasmic binding protein-like II"/>
    <property type="match status" value="1"/>
</dbReference>
<keyword evidence="3" id="KW-0732">Signal</keyword>
<dbReference type="Pfam" id="PF13416">
    <property type="entry name" value="SBP_bac_8"/>
    <property type="match status" value="1"/>
</dbReference>
<evidence type="ECO:0000313" key="7">
    <source>
        <dbReference type="Proteomes" id="UP000193944"/>
    </source>
</evidence>
<feature type="region of interest" description="Disordered" evidence="4">
    <location>
        <begin position="713"/>
        <end position="738"/>
    </location>
</feature>
<keyword evidence="5" id="KW-0812">Transmembrane</keyword>
<dbReference type="InterPro" id="IPR050490">
    <property type="entry name" value="Bact_solute-bd_prot1"/>
</dbReference>
<keyword evidence="5" id="KW-0472">Membrane</keyword>
<feature type="transmembrane region" description="Helical" evidence="5">
    <location>
        <begin position="528"/>
        <end position="552"/>
    </location>
</feature>
<feature type="transmembrane region" description="Helical" evidence="5">
    <location>
        <begin position="609"/>
        <end position="631"/>
    </location>
</feature>
<feature type="transmembrane region" description="Helical" evidence="5">
    <location>
        <begin position="572"/>
        <end position="597"/>
    </location>
</feature>
<keyword evidence="2" id="KW-0813">Transport</keyword>
<reference evidence="6 7" key="1">
    <citation type="submission" date="2016-08" db="EMBL/GenBank/DDBJ databases">
        <title>A Parts List for Fungal Cellulosomes Revealed by Comparative Genomics.</title>
        <authorList>
            <consortium name="DOE Joint Genome Institute"/>
            <person name="Haitjema C.H."/>
            <person name="Gilmore S.P."/>
            <person name="Henske J.K."/>
            <person name="Solomon K.V."/>
            <person name="De Groot R."/>
            <person name="Kuo A."/>
            <person name="Mondo S.J."/>
            <person name="Salamov A.A."/>
            <person name="Labutti K."/>
            <person name="Zhao Z."/>
            <person name="Chiniquy J."/>
            <person name="Barry K."/>
            <person name="Brewer H.M."/>
            <person name="Purvine S.O."/>
            <person name="Wright A.T."/>
            <person name="Boxma B."/>
            <person name="Van Alen T."/>
            <person name="Hackstein J.H."/>
            <person name="Baker S.E."/>
            <person name="Grigoriev I.V."/>
            <person name="O'Malley M.A."/>
        </authorList>
    </citation>
    <scope>NUCLEOTIDE SEQUENCE [LARGE SCALE GENOMIC DNA]</scope>
    <source>
        <strain evidence="6 7">S4</strain>
    </source>
</reference>
<proteinExistence type="predicted"/>
<accession>A0A1Y1XGW0</accession>
<evidence type="ECO:0000313" key="6">
    <source>
        <dbReference type="EMBL" id="ORX84991.1"/>
    </source>
</evidence>
<name>A0A1Y1XGW0_9FUNG</name>
<keyword evidence="5" id="KW-1133">Transmembrane helix</keyword>
<comment type="subcellular location">
    <subcellularLocation>
        <location evidence="1">Cell envelope</location>
    </subcellularLocation>
</comment>
<dbReference type="AlphaFoldDB" id="A0A1Y1XGW0"/>
<dbReference type="EMBL" id="MCFG01000042">
    <property type="protein sequence ID" value="ORX84991.1"/>
    <property type="molecule type" value="Genomic_DNA"/>
</dbReference>
<evidence type="ECO:0000256" key="4">
    <source>
        <dbReference type="SAM" id="MobiDB-lite"/>
    </source>
</evidence>
<gene>
    <name evidence="6" type="ORF">BCR32DRAFT_276619</name>
</gene>
<dbReference type="Proteomes" id="UP000193944">
    <property type="component" value="Unassembled WGS sequence"/>
</dbReference>
<feature type="transmembrane region" description="Helical" evidence="5">
    <location>
        <begin position="637"/>
        <end position="661"/>
    </location>
</feature>
<feature type="transmembrane region" description="Helical" evidence="5">
    <location>
        <begin position="490"/>
        <end position="507"/>
    </location>
</feature>
<dbReference type="Gene3D" id="3.40.190.10">
    <property type="entry name" value="Periplasmic binding protein-like II"/>
    <property type="match status" value="1"/>
</dbReference>